<dbReference type="GO" id="GO:0016301">
    <property type="term" value="F:kinase activity"/>
    <property type="evidence" value="ECO:0007669"/>
    <property type="project" value="UniProtKB-KW"/>
</dbReference>
<organism evidence="1 2">
    <name type="scientific">Glaciecola petra</name>
    <dbReference type="NCBI Taxonomy" id="3075602"/>
    <lineage>
        <taxon>Bacteria</taxon>
        <taxon>Pseudomonadati</taxon>
        <taxon>Pseudomonadota</taxon>
        <taxon>Gammaproteobacteria</taxon>
        <taxon>Alteromonadales</taxon>
        <taxon>Alteromonadaceae</taxon>
        <taxon>Glaciecola</taxon>
    </lineage>
</organism>
<name>A0ABU2ZLW9_9ALTE</name>
<dbReference type="EMBL" id="JAVRHX010000001">
    <property type="protein sequence ID" value="MDT0593625.1"/>
    <property type="molecule type" value="Genomic_DNA"/>
</dbReference>
<dbReference type="RefSeq" id="WP_311367132.1">
    <property type="nucleotide sequence ID" value="NZ_JAVRHX010000001.1"/>
</dbReference>
<dbReference type="InterPro" id="IPR027417">
    <property type="entry name" value="P-loop_NTPase"/>
</dbReference>
<dbReference type="Proteomes" id="UP001253545">
    <property type="component" value="Unassembled WGS sequence"/>
</dbReference>
<dbReference type="InterPro" id="IPR027600">
    <property type="entry name" value="HprK-rel_A"/>
</dbReference>
<accession>A0ABU2ZLW9</accession>
<evidence type="ECO:0000313" key="2">
    <source>
        <dbReference type="Proteomes" id="UP001253545"/>
    </source>
</evidence>
<keyword evidence="1" id="KW-0418">Kinase</keyword>
<evidence type="ECO:0000313" key="1">
    <source>
        <dbReference type="EMBL" id="MDT0593625.1"/>
    </source>
</evidence>
<comment type="caution">
    <text evidence="1">The sequence shown here is derived from an EMBL/GenBank/DDBJ whole genome shotgun (WGS) entry which is preliminary data.</text>
</comment>
<dbReference type="Gene3D" id="3.40.50.300">
    <property type="entry name" value="P-loop containing nucleotide triphosphate hydrolases"/>
    <property type="match status" value="1"/>
</dbReference>
<protein>
    <submittedName>
        <fullName evidence="1">HprK-related kinase A</fullName>
    </submittedName>
</protein>
<dbReference type="NCBIfam" id="TIGR04352">
    <property type="entry name" value="HprK_rel_A"/>
    <property type="match status" value="1"/>
</dbReference>
<keyword evidence="2" id="KW-1185">Reference proteome</keyword>
<sequence length="285" mass="31925">MLIDCGLYTYRFSGVIGALKPELSLLYPNSFIEESTNHKHIPTFDIHIEYTSALRRFIRRQLVLNVEGQQPFHPIPPHKLLPSIEWSMNWCAASYDHTRLLIHCSVVVKNGKAILFPAKSGSGKSTTATFLSLNGWSLYSDEMAIIDLESAKVLPVFRPSSLKNQSIDIIKPLVKEQQMSHVTKGTHKGDIAHVRTQTRIEYDQLMPAEIVGIVFLDFGLGQSLRTYEIEKSVAFAKLIANAFNYSVLGESAFKALAKIVNESIAIESSYSNMNDIALLLEELIV</sequence>
<reference evidence="1 2" key="1">
    <citation type="submission" date="2023-09" db="EMBL/GenBank/DDBJ databases">
        <authorList>
            <person name="Rey-Velasco X."/>
        </authorList>
    </citation>
    <scope>NUCLEOTIDE SEQUENCE [LARGE SCALE GENOMIC DNA]</scope>
    <source>
        <strain evidence="1 2">P117</strain>
    </source>
</reference>
<gene>
    <name evidence="1" type="ORF">RM552_02050</name>
</gene>
<dbReference type="SUPFAM" id="SSF53795">
    <property type="entry name" value="PEP carboxykinase-like"/>
    <property type="match status" value="1"/>
</dbReference>
<proteinExistence type="predicted"/>
<keyword evidence="1" id="KW-0808">Transferase</keyword>